<dbReference type="CDD" id="cd09019">
    <property type="entry name" value="galactose_mutarotase_like"/>
    <property type="match status" value="1"/>
</dbReference>
<proteinExistence type="inferred from homology"/>
<dbReference type="PANTHER" id="PTHR10091">
    <property type="entry name" value="ALDOSE-1-EPIMERASE"/>
    <property type="match status" value="1"/>
</dbReference>
<dbReference type="SUPFAM" id="SSF74650">
    <property type="entry name" value="Galactose mutarotase-like"/>
    <property type="match status" value="1"/>
</dbReference>
<sequence length="324" mass="34211">MPADTNIKSIDAIQIANGPVRAELMCYGATLVSLHMDGVEHSLVLGSADRAAYLGPMQYFGAIVGPVANRIAGGRAPLGETVLDLPTNENGNALHGGPDGVSQRIWSVTDHSAHSVTFALTLPDGKDGLPGPLGVLVTYAIKVDGALTIDISATTKALTLCNPAFHGYWCLSPNGLSDHRLSIDADHVLPVDDAMLPTGHIAPVADTPFDLRAPTPLPTGTDLDHNFCLNGTGLRPVARLETDQLALVIETDAPGLQVYDAARLDTAPFDGHHGAPYGAHAGIAMEPQLWPDAPNHPDFPPITLRPGAAFTQSSRFRFIRKETP</sequence>
<comment type="caution">
    <text evidence="4">The sequence shown here is derived from an EMBL/GenBank/DDBJ whole genome shotgun (WGS) entry which is preliminary data.</text>
</comment>
<dbReference type="InterPro" id="IPR011013">
    <property type="entry name" value="Gal_mutarotase_sf_dom"/>
</dbReference>
<keyword evidence="3" id="KW-0119">Carbohydrate metabolism</keyword>
<dbReference type="GO" id="GO:0030246">
    <property type="term" value="F:carbohydrate binding"/>
    <property type="evidence" value="ECO:0007669"/>
    <property type="project" value="InterPro"/>
</dbReference>
<evidence type="ECO:0000256" key="3">
    <source>
        <dbReference type="ARBA" id="ARBA00023277"/>
    </source>
</evidence>
<dbReference type="InterPro" id="IPR008183">
    <property type="entry name" value="Aldose_1/G6P_1-epimerase"/>
</dbReference>
<dbReference type="AlphaFoldDB" id="A0A7W6GSQ1"/>
<dbReference type="GO" id="GO:0006006">
    <property type="term" value="P:glucose metabolic process"/>
    <property type="evidence" value="ECO:0007669"/>
    <property type="project" value="TreeGrafter"/>
</dbReference>
<keyword evidence="2 4" id="KW-0413">Isomerase</keyword>
<evidence type="ECO:0000313" key="5">
    <source>
        <dbReference type="Proteomes" id="UP000541426"/>
    </source>
</evidence>
<dbReference type="Pfam" id="PF01263">
    <property type="entry name" value="Aldose_epim"/>
    <property type="match status" value="1"/>
</dbReference>
<dbReference type="Proteomes" id="UP000541426">
    <property type="component" value="Unassembled WGS sequence"/>
</dbReference>
<name>A0A7W6GSQ1_9RHOB</name>
<gene>
    <name evidence="4" type="ORF">GGQ68_002365</name>
</gene>
<evidence type="ECO:0000313" key="4">
    <source>
        <dbReference type="EMBL" id="MBB3986027.1"/>
    </source>
</evidence>
<keyword evidence="5" id="KW-1185">Reference proteome</keyword>
<comment type="similarity">
    <text evidence="1">Belongs to the aldose epimerase family.</text>
</comment>
<dbReference type="Gene3D" id="2.70.98.10">
    <property type="match status" value="1"/>
</dbReference>
<dbReference type="InterPro" id="IPR047215">
    <property type="entry name" value="Galactose_mutarotase-like"/>
</dbReference>
<dbReference type="EC" id="5.1.3.3" evidence="4"/>
<protein>
    <submittedName>
        <fullName evidence="4">Aldose 1-epimerase</fullName>
        <ecNumber evidence="4">5.1.3.3</ecNumber>
    </submittedName>
</protein>
<dbReference type="RefSeq" id="WP_183966085.1">
    <property type="nucleotide sequence ID" value="NZ_BAABBZ010000007.1"/>
</dbReference>
<dbReference type="PANTHER" id="PTHR10091:SF0">
    <property type="entry name" value="GALACTOSE MUTAROTASE"/>
    <property type="match status" value="1"/>
</dbReference>
<evidence type="ECO:0000256" key="1">
    <source>
        <dbReference type="ARBA" id="ARBA00006206"/>
    </source>
</evidence>
<dbReference type="GO" id="GO:0033499">
    <property type="term" value="P:galactose catabolic process via UDP-galactose, Leloir pathway"/>
    <property type="evidence" value="ECO:0007669"/>
    <property type="project" value="TreeGrafter"/>
</dbReference>
<dbReference type="InterPro" id="IPR014718">
    <property type="entry name" value="GH-type_carb-bd"/>
</dbReference>
<organism evidence="4 5">
    <name type="scientific">Sagittula marina</name>
    <dbReference type="NCBI Taxonomy" id="943940"/>
    <lineage>
        <taxon>Bacteria</taxon>
        <taxon>Pseudomonadati</taxon>
        <taxon>Pseudomonadota</taxon>
        <taxon>Alphaproteobacteria</taxon>
        <taxon>Rhodobacterales</taxon>
        <taxon>Roseobacteraceae</taxon>
        <taxon>Sagittula</taxon>
    </lineage>
</organism>
<accession>A0A7W6GSQ1</accession>
<evidence type="ECO:0000256" key="2">
    <source>
        <dbReference type="ARBA" id="ARBA00023235"/>
    </source>
</evidence>
<reference evidence="4 5" key="1">
    <citation type="submission" date="2020-08" db="EMBL/GenBank/DDBJ databases">
        <title>Genomic Encyclopedia of Type Strains, Phase IV (KMG-IV): sequencing the most valuable type-strain genomes for metagenomic binning, comparative biology and taxonomic classification.</title>
        <authorList>
            <person name="Goeker M."/>
        </authorList>
    </citation>
    <scope>NUCLEOTIDE SEQUENCE [LARGE SCALE GENOMIC DNA]</scope>
    <source>
        <strain evidence="4 5">DSM 102235</strain>
    </source>
</reference>
<dbReference type="EMBL" id="JACIEJ010000005">
    <property type="protein sequence ID" value="MBB3986027.1"/>
    <property type="molecule type" value="Genomic_DNA"/>
</dbReference>
<dbReference type="GO" id="GO:0004034">
    <property type="term" value="F:aldose 1-epimerase activity"/>
    <property type="evidence" value="ECO:0007669"/>
    <property type="project" value="UniProtKB-EC"/>
</dbReference>